<gene>
    <name evidence="2" type="ORF">BJP34_18830</name>
</gene>
<reference evidence="3" key="1">
    <citation type="submission" date="2016-10" db="EMBL/GenBank/DDBJ databases">
        <title>Comparative genomics uncovers the prolific and rare metabolic potential of the cyanobacterial genus Moorea.</title>
        <authorList>
            <person name="Leao T."/>
            <person name="Castelao G."/>
            <person name="Korobeynikov A."/>
            <person name="Monroe E.A."/>
            <person name="Podell S."/>
            <person name="Glukhov E."/>
            <person name="Allen E."/>
            <person name="Gerwick W.H."/>
            <person name="Gerwick L."/>
        </authorList>
    </citation>
    <scope>NUCLEOTIDE SEQUENCE [LARGE SCALE GENOMIC DNA]</scope>
    <source>
        <strain evidence="3">PAL-8-15-08-1</strain>
    </source>
</reference>
<feature type="region of interest" description="Disordered" evidence="1">
    <location>
        <begin position="23"/>
        <end position="59"/>
    </location>
</feature>
<sequence length="76" mass="8054">MVFKLGIIYSNYTTCEVQISGLKGAGSREQGAGSREQGAGKREQGAGSREQGAGKREEVKNNVYLMSSINAILADS</sequence>
<dbReference type="EMBL" id="CP017599">
    <property type="protein sequence ID" value="AOX01220.1"/>
    <property type="molecule type" value="Genomic_DNA"/>
</dbReference>
<dbReference type="STRING" id="1458985.BJP34_18830"/>
<organism evidence="2 3">
    <name type="scientific">Moorena producens PAL-8-15-08-1</name>
    <dbReference type="NCBI Taxonomy" id="1458985"/>
    <lineage>
        <taxon>Bacteria</taxon>
        <taxon>Bacillati</taxon>
        <taxon>Cyanobacteriota</taxon>
        <taxon>Cyanophyceae</taxon>
        <taxon>Coleofasciculales</taxon>
        <taxon>Coleofasciculaceae</taxon>
        <taxon>Moorena</taxon>
    </lineage>
</organism>
<protein>
    <submittedName>
        <fullName evidence="2">Uncharacterized protein</fullName>
    </submittedName>
</protein>
<name>A0A1D8TU81_9CYAN</name>
<dbReference type="KEGG" id="mpro:BJP34_18830"/>
<accession>A0A1D8TU81</accession>
<evidence type="ECO:0000313" key="2">
    <source>
        <dbReference type="EMBL" id="AOX01220.1"/>
    </source>
</evidence>
<proteinExistence type="predicted"/>
<dbReference type="AlphaFoldDB" id="A0A1D8TU81"/>
<dbReference type="Proteomes" id="UP000177870">
    <property type="component" value="Chromosome"/>
</dbReference>
<evidence type="ECO:0000313" key="3">
    <source>
        <dbReference type="Proteomes" id="UP000177870"/>
    </source>
</evidence>
<evidence type="ECO:0000256" key="1">
    <source>
        <dbReference type="SAM" id="MobiDB-lite"/>
    </source>
</evidence>